<dbReference type="InterPro" id="IPR007454">
    <property type="entry name" value="UPF0250_YbeD-like"/>
</dbReference>
<sequence length="225" mass="24489">MAAISAMPHRAFDLSYPGPASALAGARDRGSTLVRQDRARLSKPTPSQRVSAGGRGSVAVRSSIDDIPDEIPEELIPDALKGLVLNEDGDLVDTKTGKVLNEFGATRFDVAVRAMRGEYDPIGASTEHEEGQIMDTLTQFPTDYTFQVSGRKEDLGQDSALDDLCGVIGHVCGCEISRETQVEIKERGSSGKFLSVWVTCRVYSAFMVNETLRQVKEDERVMMAC</sequence>
<dbReference type="Pfam" id="PF04359">
    <property type="entry name" value="DUF493"/>
    <property type="match status" value="1"/>
</dbReference>
<organism evidence="2 3">
    <name type="scientific">Micromonas commoda (strain RCC299 / NOUM17 / CCMP2709)</name>
    <name type="common">Picoplanktonic green alga</name>
    <dbReference type="NCBI Taxonomy" id="296587"/>
    <lineage>
        <taxon>Eukaryota</taxon>
        <taxon>Viridiplantae</taxon>
        <taxon>Chlorophyta</taxon>
        <taxon>Mamiellophyceae</taxon>
        <taxon>Mamiellales</taxon>
        <taxon>Mamiellaceae</taxon>
        <taxon>Micromonas</taxon>
    </lineage>
</organism>
<feature type="region of interest" description="Disordered" evidence="1">
    <location>
        <begin position="25"/>
        <end position="63"/>
    </location>
</feature>
<dbReference type="KEGG" id="mis:MICPUN_109559"/>
<dbReference type="OrthoDB" id="43442at2759"/>
<gene>
    <name evidence="2" type="ORF">MICPUN_109559</name>
</gene>
<dbReference type="EMBL" id="CP001333">
    <property type="protein sequence ID" value="ACO67783.1"/>
    <property type="molecule type" value="Genomic_DNA"/>
</dbReference>
<dbReference type="SUPFAM" id="SSF117991">
    <property type="entry name" value="YbeD/HP0495-like"/>
    <property type="match status" value="1"/>
</dbReference>
<keyword evidence="3" id="KW-1185">Reference proteome</keyword>
<evidence type="ECO:0000313" key="3">
    <source>
        <dbReference type="Proteomes" id="UP000002009"/>
    </source>
</evidence>
<dbReference type="Gene3D" id="3.30.70.260">
    <property type="match status" value="1"/>
</dbReference>
<proteinExistence type="predicted"/>
<dbReference type="Proteomes" id="UP000002009">
    <property type="component" value="Chromosome 15"/>
</dbReference>
<dbReference type="RefSeq" id="XP_002506525.1">
    <property type="nucleotide sequence ID" value="XM_002506479.1"/>
</dbReference>
<protein>
    <submittedName>
        <fullName evidence="2">Uncharacterized protein</fullName>
    </submittedName>
</protein>
<reference evidence="2 3" key="1">
    <citation type="journal article" date="2009" name="Science">
        <title>Green evolution and dynamic adaptations revealed by genomes of the marine picoeukaryotes Micromonas.</title>
        <authorList>
            <person name="Worden A.Z."/>
            <person name="Lee J.H."/>
            <person name="Mock T."/>
            <person name="Rouze P."/>
            <person name="Simmons M.P."/>
            <person name="Aerts A.L."/>
            <person name="Allen A.E."/>
            <person name="Cuvelier M.L."/>
            <person name="Derelle E."/>
            <person name="Everett M.V."/>
            <person name="Foulon E."/>
            <person name="Grimwood J."/>
            <person name="Gundlach H."/>
            <person name="Henrissat B."/>
            <person name="Napoli C."/>
            <person name="McDonald S.M."/>
            <person name="Parker M.S."/>
            <person name="Rombauts S."/>
            <person name="Salamov A."/>
            <person name="Von Dassow P."/>
            <person name="Badger J.H."/>
            <person name="Coutinho P.M."/>
            <person name="Demir E."/>
            <person name="Dubchak I."/>
            <person name="Gentemann C."/>
            <person name="Eikrem W."/>
            <person name="Gready J.E."/>
            <person name="John U."/>
            <person name="Lanier W."/>
            <person name="Lindquist E.A."/>
            <person name="Lucas S."/>
            <person name="Mayer K.F."/>
            <person name="Moreau H."/>
            <person name="Not F."/>
            <person name="Otillar R."/>
            <person name="Panaud O."/>
            <person name="Pangilinan J."/>
            <person name="Paulsen I."/>
            <person name="Piegu B."/>
            <person name="Poliakov A."/>
            <person name="Robbens S."/>
            <person name="Schmutz J."/>
            <person name="Toulza E."/>
            <person name="Wyss T."/>
            <person name="Zelensky A."/>
            <person name="Zhou K."/>
            <person name="Armbrust E.V."/>
            <person name="Bhattacharya D."/>
            <person name="Goodenough U.W."/>
            <person name="Van de Peer Y."/>
            <person name="Grigoriev I.V."/>
        </authorList>
    </citation>
    <scope>NUCLEOTIDE SEQUENCE [LARGE SCALE GENOMIC DNA]</scope>
    <source>
        <strain evidence="3">RCC299 / NOUM17</strain>
    </source>
</reference>
<evidence type="ECO:0000256" key="1">
    <source>
        <dbReference type="SAM" id="MobiDB-lite"/>
    </source>
</evidence>
<accession>C1EI24</accession>
<dbReference type="OMA" id="CATTHAR"/>
<name>C1EI24_MICCC</name>
<dbReference type="InterPro" id="IPR027471">
    <property type="entry name" value="YbeD-like_sf"/>
</dbReference>
<dbReference type="GeneID" id="8249456"/>
<dbReference type="InParanoid" id="C1EI24"/>
<evidence type="ECO:0000313" key="2">
    <source>
        <dbReference type="EMBL" id="ACO67783.1"/>
    </source>
</evidence>
<dbReference type="AlphaFoldDB" id="C1EI24"/>
<feature type="compositionally biased region" description="Basic and acidic residues" evidence="1">
    <location>
        <begin position="26"/>
        <end position="40"/>
    </location>
</feature>